<dbReference type="STRING" id="1306953.J121_398"/>
<dbReference type="RefSeq" id="WP_050600031.1">
    <property type="nucleotide sequence ID" value="NZ_JYNE01000022.1"/>
</dbReference>
<dbReference type="Proteomes" id="UP000037446">
    <property type="component" value="Unassembled WGS sequence"/>
</dbReference>
<protein>
    <submittedName>
        <fullName evidence="3">Baseplate assembly protein J</fullName>
    </submittedName>
</protein>
<comment type="caution">
    <text evidence="3">The sequence shown here is derived from an EMBL/GenBank/DDBJ whole genome shotgun (WGS) entry which is preliminary data.</text>
</comment>
<dbReference type="Pfam" id="PF26079">
    <property type="entry name" value="Baseplate_J_C"/>
    <property type="match status" value="1"/>
</dbReference>
<name>A0A0L1KFG6_9SPHN</name>
<dbReference type="PIRSF" id="PIRSF020481">
    <property type="entry name" value="BAP"/>
    <property type="match status" value="1"/>
</dbReference>
<dbReference type="InterPro" id="IPR052726">
    <property type="entry name" value="Phage_Baseplate_Hub"/>
</dbReference>
<organism evidence="3 4">
    <name type="scientific">Qipengyuania citrea LAMA 915</name>
    <dbReference type="NCBI Taxonomy" id="1306953"/>
    <lineage>
        <taxon>Bacteria</taxon>
        <taxon>Pseudomonadati</taxon>
        <taxon>Pseudomonadota</taxon>
        <taxon>Alphaproteobacteria</taxon>
        <taxon>Sphingomonadales</taxon>
        <taxon>Erythrobacteraceae</taxon>
        <taxon>Qipengyuania</taxon>
    </lineage>
</organism>
<reference evidence="3" key="1">
    <citation type="submission" date="2015-02" db="EMBL/GenBank/DDBJ databases">
        <authorList>
            <person name="Chooi Y.-H."/>
        </authorList>
    </citation>
    <scope>NUCLEOTIDE SEQUENCE [LARGE SCALE GENOMIC DNA]</scope>
    <source>
        <strain evidence="3">LAMA 915</strain>
    </source>
</reference>
<gene>
    <name evidence="3" type="ORF">J121_398</name>
</gene>
<dbReference type="Pfam" id="PF26078">
    <property type="entry name" value="Baseplate_J_M"/>
    <property type="match status" value="1"/>
</dbReference>
<evidence type="ECO:0000313" key="4">
    <source>
        <dbReference type="Proteomes" id="UP000037446"/>
    </source>
</evidence>
<feature type="domain" description="Baseplate J-like central" evidence="1">
    <location>
        <begin position="138"/>
        <end position="209"/>
    </location>
</feature>
<feature type="domain" description="Baseplate J-like C-terminal" evidence="2">
    <location>
        <begin position="217"/>
        <end position="296"/>
    </location>
</feature>
<dbReference type="EMBL" id="JYNE01000022">
    <property type="protein sequence ID" value="KNH02614.1"/>
    <property type="molecule type" value="Genomic_DNA"/>
</dbReference>
<accession>A0A0L1KFG6</accession>
<evidence type="ECO:0000259" key="2">
    <source>
        <dbReference type="Pfam" id="PF26079"/>
    </source>
</evidence>
<dbReference type="InterPro" id="IPR014507">
    <property type="entry name" value="Baseplate_assembly_J_pred"/>
</dbReference>
<dbReference type="PANTHER" id="PTHR35862">
    <property type="entry name" value="FELS-2 PROPHAGE PROTEIN"/>
    <property type="match status" value="1"/>
</dbReference>
<dbReference type="PATRIC" id="fig|1306953.7.peg.401"/>
<evidence type="ECO:0000259" key="1">
    <source>
        <dbReference type="Pfam" id="PF26078"/>
    </source>
</evidence>
<sequence>MLAPTKSIASSTAIDLSRLPAPDIIEPLDFEVILADRKADFLARFPQFSAFVESDPVMKLLEAAAYQELILRQRINDAAHGVMIAFAKGADLDNLAAFFGVVRRVITPANEETGALAVMESDDDLRRRVLLAPDSYSVAGPTAAYQFHALSASGDVADVSAISPAPGEVLISVLSRQGDGTASPELLDLVEAVVGADDVRPLTDQVSVQSVEIVDFAVTAKLTIYRGPDADLILKSAQDGLTAMLKESRLIGRDIARSAIFQALHTAGVQSVALEDPVSDIVIGDTQVAAATAVAVTIAGVAE</sequence>
<dbReference type="AlphaFoldDB" id="A0A0L1KFG6"/>
<dbReference type="InterPro" id="IPR058531">
    <property type="entry name" value="Baseplate_J_M"/>
</dbReference>
<dbReference type="InterPro" id="IPR058530">
    <property type="entry name" value="Baseplate_J-like_C"/>
</dbReference>
<evidence type="ECO:0000313" key="3">
    <source>
        <dbReference type="EMBL" id="KNH02614.1"/>
    </source>
</evidence>
<dbReference type="PANTHER" id="PTHR35862:SF1">
    <property type="entry name" value="FELS-2 PROPHAGE PROTEIN"/>
    <property type="match status" value="1"/>
</dbReference>
<proteinExistence type="predicted"/>